<evidence type="ECO:0000256" key="1">
    <source>
        <dbReference type="SAM" id="SignalP"/>
    </source>
</evidence>
<dbReference type="Proteomes" id="UP001138997">
    <property type="component" value="Unassembled WGS sequence"/>
</dbReference>
<name>A0A9X1T4I4_9ACTN</name>
<dbReference type="EMBL" id="JAJOMB010000032">
    <property type="protein sequence ID" value="MCD5316648.1"/>
    <property type="molecule type" value="Genomic_DNA"/>
</dbReference>
<keyword evidence="3" id="KW-1185">Reference proteome</keyword>
<accession>A0A9X1T4I4</accession>
<reference evidence="2" key="1">
    <citation type="submission" date="2021-11" db="EMBL/GenBank/DDBJ databases">
        <title>Streptomyces corallinus and Kineosporia corallina sp. nov., two new coral-derived marine actinobacteria.</title>
        <authorList>
            <person name="Buangrab K."/>
            <person name="Sutthacheep M."/>
            <person name="Yeemin T."/>
            <person name="Harunari E."/>
            <person name="Igarashi Y."/>
            <person name="Sripreechasak P."/>
            <person name="Kanchanasin P."/>
            <person name="Tanasupawat S."/>
            <person name="Phongsopitanun W."/>
        </authorList>
    </citation>
    <scope>NUCLEOTIDE SEQUENCE</scope>
    <source>
        <strain evidence="2">JCM 31032</strain>
    </source>
</reference>
<feature type="chain" id="PRO_5040892945" evidence="1">
    <location>
        <begin position="21"/>
        <end position="243"/>
    </location>
</feature>
<proteinExistence type="predicted"/>
<keyword evidence="1" id="KW-0732">Signal</keyword>
<dbReference type="AlphaFoldDB" id="A0A9X1T4I4"/>
<dbReference type="RefSeq" id="WP_231449498.1">
    <property type="nucleotide sequence ID" value="NZ_JAJOMB010000032.1"/>
</dbReference>
<evidence type="ECO:0000313" key="2">
    <source>
        <dbReference type="EMBL" id="MCD5316648.1"/>
    </source>
</evidence>
<organism evidence="2 3">
    <name type="scientific">Kineosporia babensis</name>
    <dbReference type="NCBI Taxonomy" id="499548"/>
    <lineage>
        <taxon>Bacteria</taxon>
        <taxon>Bacillati</taxon>
        <taxon>Actinomycetota</taxon>
        <taxon>Actinomycetes</taxon>
        <taxon>Kineosporiales</taxon>
        <taxon>Kineosporiaceae</taxon>
        <taxon>Kineosporia</taxon>
    </lineage>
</organism>
<feature type="signal peptide" evidence="1">
    <location>
        <begin position="1"/>
        <end position="20"/>
    </location>
</feature>
<gene>
    <name evidence="2" type="ORF">LR394_37695</name>
</gene>
<comment type="caution">
    <text evidence="2">The sequence shown here is derived from an EMBL/GenBank/DDBJ whole genome shotgun (WGS) entry which is preliminary data.</text>
</comment>
<evidence type="ECO:0000313" key="3">
    <source>
        <dbReference type="Proteomes" id="UP001138997"/>
    </source>
</evidence>
<sequence>MHVRSSLLLSAAAVCAVAYGAAVVLTQSPDEIPTAAQSSPVPSASANPHGYESILIEGRAVVASPDEVMRQDLDTYAEQHGQTFDETLQQFHGSTTFSELSNDIEADPHSGYVQSAWHSPDADKPWIRFTDKPSPAILLRIETEATGPVEVQWGAPLNATSLERVAQEIYGAVVNYPGVATATGGPESDGSIKIEYRLEPGATVNATQLRRAALRAGAKASPTKDVPVEVRLVDSPELQSSLK</sequence>
<protein>
    <submittedName>
        <fullName evidence="2">Uncharacterized protein</fullName>
    </submittedName>
</protein>